<dbReference type="AlphaFoldDB" id="F8F643"/>
<protein>
    <submittedName>
        <fullName evidence="1">Uncharacterized protein</fullName>
    </submittedName>
</protein>
<dbReference type="EMBL" id="CP002869">
    <property type="protein sequence ID" value="AEI41931.1"/>
    <property type="molecule type" value="Genomic_DNA"/>
</dbReference>
<evidence type="ECO:0000313" key="1">
    <source>
        <dbReference type="EMBL" id="AEI41931.1"/>
    </source>
</evidence>
<organism evidence="1 2">
    <name type="scientific">Paenibacillus mucilaginosus (strain KNP414)</name>
    <dbReference type="NCBI Taxonomy" id="1036673"/>
    <lineage>
        <taxon>Bacteria</taxon>
        <taxon>Bacillati</taxon>
        <taxon>Bacillota</taxon>
        <taxon>Bacilli</taxon>
        <taxon>Bacillales</taxon>
        <taxon>Paenibacillaceae</taxon>
        <taxon>Paenibacillus</taxon>
    </lineage>
</organism>
<sequence length="41" mass="4593">MRLTIKKGQGRAPVAKQILTSKSEIIKSSNRLKLSPLCHFL</sequence>
<reference evidence="1 2" key="2">
    <citation type="journal article" date="2013" name="Genome Announc.">
        <title>Genome Sequence of Growth-Improving Paenibacillus mucilaginosus Strain KNP414.</title>
        <authorList>
            <person name="Lu J.J."/>
            <person name="Wang J.F."/>
            <person name="Hu X.F."/>
        </authorList>
    </citation>
    <scope>NUCLEOTIDE SEQUENCE [LARGE SCALE GENOMIC DNA]</scope>
    <source>
        <strain evidence="1 2">KNP414</strain>
    </source>
</reference>
<gene>
    <name evidence="1" type="ordered locus">KNP414_03373</name>
</gene>
<accession>F8F643</accession>
<name>F8F643_PAEMK</name>
<dbReference type="KEGG" id="pms:KNP414_03373"/>
<proteinExistence type="predicted"/>
<evidence type="ECO:0000313" key="2">
    <source>
        <dbReference type="Proteomes" id="UP000006620"/>
    </source>
</evidence>
<reference evidence="2" key="1">
    <citation type="submission" date="2011-06" db="EMBL/GenBank/DDBJ databases">
        <title>Complete genome sequence of Paenibacillus mucilaginosus KNP414.</title>
        <authorList>
            <person name="Wang J."/>
            <person name="Hu S."/>
            <person name="Hu X."/>
            <person name="Zhang B."/>
            <person name="Dong D."/>
            <person name="Zhang S."/>
            <person name="Zhao K."/>
            <person name="Wu D."/>
        </authorList>
    </citation>
    <scope>NUCLEOTIDE SEQUENCE [LARGE SCALE GENOMIC DNA]</scope>
    <source>
        <strain evidence="2">KNP414</strain>
    </source>
</reference>
<dbReference type="Proteomes" id="UP000006620">
    <property type="component" value="Chromosome"/>
</dbReference>
<dbReference type="HOGENOM" id="CLU_3273783_0_0_9"/>